<feature type="domain" description="Ketopantoate reductase N-terminal" evidence="12">
    <location>
        <begin position="4"/>
        <end position="148"/>
    </location>
</feature>
<dbReference type="RefSeq" id="WP_179239569.1">
    <property type="nucleotide sequence ID" value="NZ_JACBNQ010000030.1"/>
</dbReference>
<evidence type="ECO:0000256" key="4">
    <source>
        <dbReference type="ARBA" id="ARBA00013014"/>
    </source>
</evidence>
<evidence type="ECO:0000256" key="1">
    <source>
        <dbReference type="ARBA" id="ARBA00002919"/>
    </source>
</evidence>
<dbReference type="InterPro" id="IPR050838">
    <property type="entry name" value="Ketopantoate_reductase"/>
</dbReference>
<dbReference type="SUPFAM" id="SSF48179">
    <property type="entry name" value="6-phosphogluconate dehydrogenase C-terminal domain-like"/>
    <property type="match status" value="1"/>
</dbReference>
<dbReference type="Proteomes" id="UP000611629">
    <property type="component" value="Unassembled WGS sequence"/>
</dbReference>
<dbReference type="InterPro" id="IPR036291">
    <property type="entry name" value="NAD(P)-bd_dom_sf"/>
</dbReference>
<evidence type="ECO:0000259" key="13">
    <source>
        <dbReference type="Pfam" id="PF08546"/>
    </source>
</evidence>
<gene>
    <name evidence="14" type="ORF">HZF24_17010</name>
</gene>
<dbReference type="InterPro" id="IPR013332">
    <property type="entry name" value="KPR_N"/>
</dbReference>
<dbReference type="PANTHER" id="PTHR43765:SF2">
    <property type="entry name" value="2-DEHYDROPANTOATE 2-REDUCTASE"/>
    <property type="match status" value="1"/>
</dbReference>
<dbReference type="GO" id="GO:0008677">
    <property type="term" value="F:2-dehydropantoate 2-reductase activity"/>
    <property type="evidence" value="ECO:0007669"/>
    <property type="project" value="UniProtKB-EC"/>
</dbReference>
<evidence type="ECO:0000256" key="8">
    <source>
        <dbReference type="ARBA" id="ARBA00023002"/>
    </source>
</evidence>
<accession>A0A974BMY3</accession>
<name>A0A974BMY3_SEDHY</name>
<comment type="similarity">
    <text evidence="3 11">Belongs to the ketopantoate reductase family.</text>
</comment>
<dbReference type="InterPro" id="IPR008927">
    <property type="entry name" value="6-PGluconate_DH-like_C_sf"/>
</dbReference>
<evidence type="ECO:0000256" key="6">
    <source>
        <dbReference type="ARBA" id="ARBA00022655"/>
    </source>
</evidence>
<feature type="domain" description="Ketopantoate reductase C-terminal" evidence="13">
    <location>
        <begin position="181"/>
        <end position="301"/>
    </location>
</feature>
<dbReference type="InterPro" id="IPR013328">
    <property type="entry name" value="6PGD_dom2"/>
</dbReference>
<dbReference type="GO" id="GO:0015940">
    <property type="term" value="P:pantothenate biosynthetic process"/>
    <property type="evidence" value="ECO:0007669"/>
    <property type="project" value="UniProtKB-KW"/>
</dbReference>
<evidence type="ECO:0000256" key="10">
    <source>
        <dbReference type="ARBA" id="ARBA00048793"/>
    </source>
</evidence>
<reference evidence="14" key="1">
    <citation type="submission" date="2020-07" db="EMBL/GenBank/DDBJ databases">
        <title>Genomic analysis of a strain of Sedimentibacter Hydroxybenzoicus DSM7310.</title>
        <authorList>
            <person name="Ma S."/>
        </authorList>
    </citation>
    <scope>NUCLEOTIDE SEQUENCE</scope>
    <source>
        <strain evidence="14">DSM 7310</strain>
    </source>
</reference>
<evidence type="ECO:0000256" key="3">
    <source>
        <dbReference type="ARBA" id="ARBA00007870"/>
    </source>
</evidence>
<dbReference type="NCBIfam" id="TIGR00745">
    <property type="entry name" value="apbA_panE"/>
    <property type="match status" value="1"/>
</dbReference>
<evidence type="ECO:0000256" key="9">
    <source>
        <dbReference type="ARBA" id="ARBA00032024"/>
    </source>
</evidence>
<evidence type="ECO:0000256" key="5">
    <source>
        <dbReference type="ARBA" id="ARBA00019465"/>
    </source>
</evidence>
<protein>
    <recommendedName>
        <fullName evidence="5 11">2-dehydropantoate 2-reductase</fullName>
        <ecNumber evidence="4 11">1.1.1.169</ecNumber>
    </recommendedName>
    <alternativeName>
        <fullName evidence="9 11">Ketopantoate reductase</fullName>
    </alternativeName>
</protein>
<evidence type="ECO:0000256" key="11">
    <source>
        <dbReference type="RuleBase" id="RU362068"/>
    </source>
</evidence>
<dbReference type="Gene3D" id="3.40.50.720">
    <property type="entry name" value="NAD(P)-binding Rossmann-like Domain"/>
    <property type="match status" value="1"/>
</dbReference>
<keyword evidence="6 11" id="KW-0566">Pantothenate biosynthesis</keyword>
<dbReference type="PANTHER" id="PTHR43765">
    <property type="entry name" value="2-DEHYDROPANTOATE 2-REDUCTASE-RELATED"/>
    <property type="match status" value="1"/>
</dbReference>
<dbReference type="SUPFAM" id="SSF51735">
    <property type="entry name" value="NAD(P)-binding Rossmann-fold domains"/>
    <property type="match status" value="1"/>
</dbReference>
<evidence type="ECO:0000256" key="7">
    <source>
        <dbReference type="ARBA" id="ARBA00022857"/>
    </source>
</evidence>
<comment type="function">
    <text evidence="1 11">Catalyzes the NADPH-dependent reduction of ketopantoate into pantoic acid.</text>
</comment>
<keyword evidence="7 11" id="KW-0521">NADP</keyword>
<dbReference type="GO" id="GO:0005737">
    <property type="term" value="C:cytoplasm"/>
    <property type="evidence" value="ECO:0007669"/>
    <property type="project" value="TreeGrafter"/>
</dbReference>
<proteinExistence type="inferred from homology"/>
<keyword evidence="8 11" id="KW-0560">Oxidoreductase</keyword>
<dbReference type="AlphaFoldDB" id="A0A974BMY3"/>
<evidence type="ECO:0000313" key="14">
    <source>
        <dbReference type="EMBL" id="NYB75851.1"/>
    </source>
</evidence>
<dbReference type="GO" id="GO:0050661">
    <property type="term" value="F:NADP binding"/>
    <property type="evidence" value="ECO:0007669"/>
    <property type="project" value="TreeGrafter"/>
</dbReference>
<dbReference type="Gene3D" id="1.10.1040.10">
    <property type="entry name" value="N-(1-d-carboxylethyl)-l-norvaline Dehydrogenase, domain 2"/>
    <property type="match status" value="1"/>
</dbReference>
<dbReference type="InterPro" id="IPR003710">
    <property type="entry name" value="ApbA"/>
</dbReference>
<keyword evidence="15" id="KW-1185">Reference proteome</keyword>
<evidence type="ECO:0000313" key="15">
    <source>
        <dbReference type="Proteomes" id="UP000611629"/>
    </source>
</evidence>
<organism evidence="14 15">
    <name type="scientific">Sedimentibacter hydroxybenzoicus DSM 7310</name>
    <dbReference type="NCBI Taxonomy" id="1123245"/>
    <lineage>
        <taxon>Bacteria</taxon>
        <taxon>Bacillati</taxon>
        <taxon>Bacillota</taxon>
        <taxon>Tissierellia</taxon>
        <taxon>Sedimentibacter</taxon>
    </lineage>
</organism>
<dbReference type="Pfam" id="PF08546">
    <property type="entry name" value="ApbA_C"/>
    <property type="match status" value="1"/>
</dbReference>
<comment type="pathway">
    <text evidence="2 11">Cofactor biosynthesis; (R)-pantothenate biosynthesis; (R)-pantoate from 3-methyl-2-oxobutanoate: step 2/2.</text>
</comment>
<comment type="catalytic activity">
    <reaction evidence="10 11">
        <text>(R)-pantoate + NADP(+) = 2-dehydropantoate + NADPH + H(+)</text>
        <dbReference type="Rhea" id="RHEA:16233"/>
        <dbReference type="ChEBI" id="CHEBI:11561"/>
        <dbReference type="ChEBI" id="CHEBI:15378"/>
        <dbReference type="ChEBI" id="CHEBI:15980"/>
        <dbReference type="ChEBI" id="CHEBI:57783"/>
        <dbReference type="ChEBI" id="CHEBI:58349"/>
        <dbReference type="EC" id="1.1.1.169"/>
    </reaction>
</comment>
<evidence type="ECO:0000256" key="2">
    <source>
        <dbReference type="ARBA" id="ARBA00004994"/>
    </source>
</evidence>
<evidence type="ECO:0000259" key="12">
    <source>
        <dbReference type="Pfam" id="PF02558"/>
    </source>
</evidence>
<dbReference type="InterPro" id="IPR013752">
    <property type="entry name" value="KPA_reductase"/>
</dbReference>
<dbReference type="EMBL" id="JACBNQ010000030">
    <property type="protein sequence ID" value="NYB75851.1"/>
    <property type="molecule type" value="Genomic_DNA"/>
</dbReference>
<dbReference type="FunFam" id="1.10.1040.10:FF:000017">
    <property type="entry name" value="2-dehydropantoate 2-reductase"/>
    <property type="match status" value="1"/>
</dbReference>
<sequence>MKTLILGAGAMGCLYGGLLKERGNDVILVDVSKPQVDEINKNGLALETAEGKRNIKIKAKFAQEVTEQPDLIILFTKTIHSKSALSSLKAIIGPETMVLSLQNGLGNDEVIKEFVPTDRIIIGTTNFPSDLLKPGNVRSLGKGTTKIMSCNGEVTEKLKQVEMMLSDAGFNCIITEDVFVSIWEKVAFNAACNALTAASRLKLGDVGKTDEGKELARSIAREVVSVANARNIHANAENVIKLIELDFVEHAEHMPSMMQDVLGNRTTEIDFINGAVVREAEKLGISVPVTNVLYKLVSMIQKNYENLIK</sequence>
<dbReference type="EC" id="1.1.1.169" evidence="4 11"/>
<comment type="caution">
    <text evidence="14">The sequence shown here is derived from an EMBL/GenBank/DDBJ whole genome shotgun (WGS) entry which is preliminary data.</text>
</comment>
<dbReference type="Pfam" id="PF02558">
    <property type="entry name" value="ApbA"/>
    <property type="match status" value="1"/>
</dbReference>